<protein>
    <submittedName>
        <fullName evidence="1">Inosine 5'-monophosphate dehydrogenase</fullName>
        <ecNumber evidence="1">1.1.1.205</ecNumber>
    </submittedName>
</protein>
<comment type="caution">
    <text evidence="1">The sequence shown here is derived from an EMBL/GenBank/DDBJ whole genome shotgun (WGS) entry which is preliminary data.</text>
</comment>
<proteinExistence type="predicted"/>
<dbReference type="EC" id="1.1.1.205" evidence="1"/>
<evidence type="ECO:0000313" key="1">
    <source>
        <dbReference type="EMBL" id="SUY94451.1"/>
    </source>
</evidence>
<sequence>MTPKERLVTVREGEARDVVFAKMHENALRKRWLLMTASTCSA</sequence>
<dbReference type="AlphaFoldDB" id="A0A9Q7ZZ26"/>
<keyword evidence="1" id="KW-0560">Oxidoreductase</keyword>
<dbReference type="Proteomes" id="UP000255286">
    <property type="component" value="Unassembled WGS sequence"/>
</dbReference>
<reference evidence="1 2" key="1">
    <citation type="submission" date="2018-06" db="EMBL/GenBank/DDBJ databases">
        <authorList>
            <consortium name="Pathogen Informatics"/>
            <person name="Doyle S."/>
        </authorList>
    </citation>
    <scope>NUCLEOTIDE SEQUENCE [LARGE SCALE GENOMIC DNA]</scope>
    <source>
        <strain evidence="1 2">NCTC8782</strain>
    </source>
</reference>
<gene>
    <name evidence="1" type="primary">guaB_4</name>
    <name evidence="1" type="ORF">NCTC8782_04884</name>
</gene>
<organism evidence="1 2">
    <name type="scientific">Citrobacter youngae</name>
    <dbReference type="NCBI Taxonomy" id="133448"/>
    <lineage>
        <taxon>Bacteria</taxon>
        <taxon>Pseudomonadati</taxon>
        <taxon>Pseudomonadota</taxon>
        <taxon>Gammaproteobacteria</taxon>
        <taxon>Enterobacterales</taxon>
        <taxon>Enterobacteriaceae</taxon>
        <taxon>Citrobacter</taxon>
        <taxon>Citrobacter freundii complex</taxon>
    </lineage>
</organism>
<evidence type="ECO:0000313" key="2">
    <source>
        <dbReference type="Proteomes" id="UP000255286"/>
    </source>
</evidence>
<name>A0A9Q7ZZ26_9ENTR</name>
<dbReference type="EMBL" id="UIGT01000006">
    <property type="protein sequence ID" value="SUY94451.1"/>
    <property type="molecule type" value="Genomic_DNA"/>
</dbReference>
<dbReference type="GO" id="GO:0003938">
    <property type="term" value="F:IMP dehydrogenase activity"/>
    <property type="evidence" value="ECO:0007669"/>
    <property type="project" value="UniProtKB-EC"/>
</dbReference>
<accession>A0A9Q7ZZ26</accession>